<evidence type="ECO:0000313" key="2">
    <source>
        <dbReference type="Proteomes" id="UP001472677"/>
    </source>
</evidence>
<keyword evidence="2" id="KW-1185">Reference proteome</keyword>
<protein>
    <recommendedName>
        <fullName evidence="3">Protein transport protein SEC23</fullName>
    </recommendedName>
</protein>
<comment type="caution">
    <text evidence="1">The sequence shown here is derived from an EMBL/GenBank/DDBJ whole genome shotgun (WGS) entry which is preliminary data.</text>
</comment>
<sequence length="166" mass="18380">MKQEQFPIISPLLCHFDVCSLVHTRPAGEPIHICNRPWPRCSQPSKGFGIVREDPFSFADDNVFTLLDCSTTPSPIFSSNSHNGGDNSGADPLFDKQGATISTLQCVDKLLVFLQGSKPAQSPSIRMLCLYAGGPRPVVPTEFASLEVLSLFRFLWLQWLKRVACQ</sequence>
<gene>
    <name evidence="1" type="ORF">V6N12_036106</name>
</gene>
<dbReference type="EMBL" id="JBBPBM010000011">
    <property type="protein sequence ID" value="KAK8563972.1"/>
    <property type="molecule type" value="Genomic_DNA"/>
</dbReference>
<accession>A0ABR2ES66</accession>
<evidence type="ECO:0000313" key="1">
    <source>
        <dbReference type="EMBL" id="KAK8563972.1"/>
    </source>
</evidence>
<proteinExistence type="predicted"/>
<evidence type="ECO:0008006" key="3">
    <source>
        <dbReference type="Google" id="ProtNLM"/>
    </source>
</evidence>
<dbReference type="Proteomes" id="UP001472677">
    <property type="component" value="Unassembled WGS sequence"/>
</dbReference>
<organism evidence="1 2">
    <name type="scientific">Hibiscus sabdariffa</name>
    <name type="common">roselle</name>
    <dbReference type="NCBI Taxonomy" id="183260"/>
    <lineage>
        <taxon>Eukaryota</taxon>
        <taxon>Viridiplantae</taxon>
        <taxon>Streptophyta</taxon>
        <taxon>Embryophyta</taxon>
        <taxon>Tracheophyta</taxon>
        <taxon>Spermatophyta</taxon>
        <taxon>Magnoliopsida</taxon>
        <taxon>eudicotyledons</taxon>
        <taxon>Gunneridae</taxon>
        <taxon>Pentapetalae</taxon>
        <taxon>rosids</taxon>
        <taxon>malvids</taxon>
        <taxon>Malvales</taxon>
        <taxon>Malvaceae</taxon>
        <taxon>Malvoideae</taxon>
        <taxon>Hibiscus</taxon>
    </lineage>
</organism>
<name>A0ABR2ES66_9ROSI</name>
<reference evidence="1 2" key="1">
    <citation type="journal article" date="2024" name="G3 (Bethesda)">
        <title>Genome assembly of Hibiscus sabdariffa L. provides insights into metabolisms of medicinal natural products.</title>
        <authorList>
            <person name="Kim T."/>
        </authorList>
    </citation>
    <scope>NUCLEOTIDE SEQUENCE [LARGE SCALE GENOMIC DNA]</scope>
    <source>
        <strain evidence="1">TK-2024</strain>
        <tissue evidence="1">Old leaves</tissue>
    </source>
</reference>